<feature type="domain" description="Beta-lactamase-related" evidence="3">
    <location>
        <begin position="74"/>
        <end position="383"/>
    </location>
</feature>
<reference evidence="4 5" key="1">
    <citation type="submission" date="2018-07" db="EMBL/GenBank/DDBJ databases">
        <title>Erythrobacter nanhaiensis sp. nov., a novel member of the genus Erythrobacter isolated from the South China Sea.</title>
        <authorList>
            <person name="Chen X."/>
            <person name="Liu J."/>
        </authorList>
    </citation>
    <scope>NUCLEOTIDE SEQUENCE [LARGE SCALE GENOMIC DNA]</scope>
    <source>
        <strain evidence="4 5">S-5</strain>
    </source>
</reference>
<dbReference type="InterPro" id="IPR001466">
    <property type="entry name" value="Beta-lactam-related"/>
</dbReference>
<evidence type="ECO:0000313" key="5">
    <source>
        <dbReference type="Proteomes" id="UP000254101"/>
    </source>
</evidence>
<keyword evidence="1" id="KW-0812">Transmembrane</keyword>
<dbReference type="InterPro" id="IPR012338">
    <property type="entry name" value="Beta-lactam/transpept-like"/>
</dbReference>
<evidence type="ECO:0000313" key="4">
    <source>
        <dbReference type="EMBL" id="RDS78699.1"/>
    </source>
</evidence>
<keyword evidence="5" id="KW-1185">Reference proteome</keyword>
<dbReference type="PANTHER" id="PTHR46825:SF9">
    <property type="entry name" value="BETA-LACTAMASE-RELATED DOMAIN-CONTAINING PROTEIN"/>
    <property type="match status" value="1"/>
</dbReference>
<dbReference type="InterPro" id="IPR050491">
    <property type="entry name" value="AmpC-like"/>
</dbReference>
<dbReference type="AlphaFoldDB" id="A0A395LPP6"/>
<sequence length="669" mass="73194">MKKEMLAAIAAMGAFLLWIGGSGFAQTPDPNLPGTPEAEQAAAAQASDRPDGAADLTKTDVDTWLEGYMPYALGDGDIAGAVVVVVKDGEILTQRGFGLADVEDRTPVDPGRTLFRPGSVSKLVTWTAVMQQVEQGRIDLDADVNQYLDFEIPERNGKPVTMRQLMTHTAGFEEQVKDLIGHDRDTIPPYDELLKQWVPERIFDAGETPAYSNYGTALAGYIVERVSGEPFYDYVERHIFDPLGMNDSTFRQPVPESMRGNLATGYGTASGEPVPFEIVGPSPAGSLTSTGTDMARFMLAHLNNGELDGNRILEAETAREMHTTATDMIPGLDRMLLGFFETDINGQDVIAHLGDTEGFHTSLHLFLDEGVGLYASFNSGGEAGAVNGVRINLFTEFADRYFPGEPETSRVDPETAKEHAQMLAGNWVPSRRADSTFLNLTQLLGQTTVGVDADGDLVLPPGMGLTGRPANWVEVEPFLWEDLNSHQKLGAEVVDGEVTRFSLSIMSAFTVFERAPWYKDSSLLMPLLYASLLILLLTALLWPTRALVRRHYSGTLGYEGRELLGYRLSRIAALAILLVLVGWAVTITLMFGDLTNLGGAFDTVVIVLQIATFVVFFGGLAVFCWYLWQVWTGKRAWTAKVWSILLVLAGLVIVWMGLAFHLIGFGTNY</sequence>
<proteinExistence type="predicted"/>
<dbReference type="Gene3D" id="3.40.710.10">
    <property type="entry name" value="DD-peptidase/beta-lactamase superfamily"/>
    <property type="match status" value="1"/>
</dbReference>
<keyword evidence="1" id="KW-1133">Transmembrane helix</keyword>
<dbReference type="Pfam" id="PF00144">
    <property type="entry name" value="Beta-lactamase"/>
    <property type="match status" value="1"/>
</dbReference>
<feature type="transmembrane region" description="Helical" evidence="1">
    <location>
        <begin position="604"/>
        <end position="628"/>
    </location>
</feature>
<evidence type="ECO:0000259" key="3">
    <source>
        <dbReference type="Pfam" id="PF00144"/>
    </source>
</evidence>
<comment type="caution">
    <text evidence="4">The sequence shown here is derived from an EMBL/GenBank/DDBJ whole genome shotgun (WGS) entry which is preliminary data.</text>
</comment>
<keyword evidence="1" id="KW-0472">Membrane</keyword>
<accession>A0A395LPP6</accession>
<feature type="transmembrane region" description="Helical" evidence="1">
    <location>
        <begin position="640"/>
        <end position="663"/>
    </location>
</feature>
<dbReference type="OrthoDB" id="9804448at2"/>
<dbReference type="PANTHER" id="PTHR46825">
    <property type="entry name" value="D-ALANYL-D-ALANINE-CARBOXYPEPTIDASE/ENDOPEPTIDASE AMPH"/>
    <property type="match status" value="1"/>
</dbReference>
<keyword evidence="2" id="KW-0732">Signal</keyword>
<dbReference type="GO" id="GO:0016787">
    <property type="term" value="F:hydrolase activity"/>
    <property type="evidence" value="ECO:0007669"/>
    <property type="project" value="UniProtKB-KW"/>
</dbReference>
<dbReference type="SUPFAM" id="SSF56601">
    <property type="entry name" value="beta-lactamase/transpeptidase-like"/>
    <property type="match status" value="1"/>
</dbReference>
<feature type="transmembrane region" description="Helical" evidence="1">
    <location>
        <begin position="571"/>
        <end position="592"/>
    </location>
</feature>
<name>A0A395LPP6_9SPHN</name>
<organism evidence="4 5">
    <name type="scientific">Alteriqipengyuania lutimaris</name>
    <dbReference type="NCBI Taxonomy" id="1538146"/>
    <lineage>
        <taxon>Bacteria</taxon>
        <taxon>Pseudomonadati</taxon>
        <taxon>Pseudomonadota</taxon>
        <taxon>Alphaproteobacteria</taxon>
        <taxon>Sphingomonadales</taxon>
        <taxon>Erythrobacteraceae</taxon>
        <taxon>Alteriqipengyuania</taxon>
    </lineage>
</organism>
<feature type="signal peptide" evidence="2">
    <location>
        <begin position="1"/>
        <end position="25"/>
    </location>
</feature>
<dbReference type="Proteomes" id="UP000254101">
    <property type="component" value="Unassembled WGS sequence"/>
</dbReference>
<protein>
    <submittedName>
        <fullName evidence="4">Serine hydrolase</fullName>
    </submittedName>
</protein>
<dbReference type="EMBL" id="QRBB01000001">
    <property type="protein sequence ID" value="RDS78699.1"/>
    <property type="molecule type" value="Genomic_DNA"/>
</dbReference>
<feature type="transmembrane region" description="Helical" evidence="1">
    <location>
        <begin position="523"/>
        <end position="542"/>
    </location>
</feature>
<evidence type="ECO:0000256" key="1">
    <source>
        <dbReference type="SAM" id="Phobius"/>
    </source>
</evidence>
<keyword evidence="4" id="KW-0378">Hydrolase</keyword>
<gene>
    <name evidence="4" type="ORF">DL238_12980</name>
</gene>
<feature type="chain" id="PRO_5017324655" evidence="2">
    <location>
        <begin position="26"/>
        <end position="669"/>
    </location>
</feature>
<evidence type="ECO:0000256" key="2">
    <source>
        <dbReference type="SAM" id="SignalP"/>
    </source>
</evidence>